<dbReference type="VEuPathDB" id="TrichDB:TRFO_22489"/>
<dbReference type="EMBL" id="MLAK01000655">
    <property type="protein sequence ID" value="OHT08893.1"/>
    <property type="molecule type" value="Genomic_DNA"/>
</dbReference>
<accession>A0A1J4KHT7</accession>
<proteinExistence type="predicted"/>
<dbReference type="Gene3D" id="3.40.50.11350">
    <property type="match status" value="1"/>
</dbReference>
<name>A0A1J4KHT7_9EUKA</name>
<comment type="caution">
    <text evidence="1">The sequence shown here is derived from an EMBL/GenBank/DDBJ whole genome shotgun (WGS) entry which is preliminary data.</text>
</comment>
<keyword evidence="2" id="KW-1185">Reference proteome</keyword>
<evidence type="ECO:0000313" key="2">
    <source>
        <dbReference type="Proteomes" id="UP000179807"/>
    </source>
</evidence>
<sequence>MPTWSRNYRTCHDKKSEINCEQLLEAYSTIFHWDTIRKSLTLKEKEKHLLHIKPLAGLGNKMYHILTGFMTAFALNKSVEITNPINAIVYPDSVIVNMSRYGGCGAKTHRSITGFEHWQKKQANQLIESDLHLTVTYCYPYFILMDPYLSSFTYQHFGRHFAYFIFNFVAEISDDVTNIVFQLFKPIPKKMKVIGVHLRHYHGGSRFYVSSISKVNQLVIPFLKDLFHTGLYIALATDKQEFVNRIKIEFPDRLIIADVERKSDGNSISALTDICLLMMCNMMIATFRSSFSAFAAQRSMLKPYWIDMENPYLFQFTNSQAGIVSTIMENLPHDFNYVLNFRARLFPSIEKPMHVFFRNMAL</sequence>
<protein>
    <submittedName>
        <fullName evidence="1">Uncharacterized protein</fullName>
    </submittedName>
</protein>
<dbReference type="Proteomes" id="UP000179807">
    <property type="component" value="Unassembled WGS sequence"/>
</dbReference>
<dbReference type="AlphaFoldDB" id="A0A1J4KHT7"/>
<dbReference type="GeneID" id="94837290"/>
<reference evidence="1" key="1">
    <citation type="submission" date="2016-10" db="EMBL/GenBank/DDBJ databases">
        <authorList>
            <person name="Benchimol M."/>
            <person name="Almeida L.G."/>
            <person name="Vasconcelos A.T."/>
            <person name="Perreira-Neves A."/>
            <person name="Rosa I.A."/>
            <person name="Tasca T."/>
            <person name="Bogo M.R."/>
            <person name="de Souza W."/>
        </authorList>
    </citation>
    <scope>NUCLEOTIDE SEQUENCE [LARGE SCALE GENOMIC DNA]</scope>
    <source>
        <strain evidence="1">K</strain>
    </source>
</reference>
<dbReference type="OrthoDB" id="10541231at2759"/>
<evidence type="ECO:0000313" key="1">
    <source>
        <dbReference type="EMBL" id="OHT08893.1"/>
    </source>
</evidence>
<gene>
    <name evidence="1" type="ORF">TRFO_22489</name>
</gene>
<organism evidence="1 2">
    <name type="scientific">Tritrichomonas foetus</name>
    <dbReference type="NCBI Taxonomy" id="1144522"/>
    <lineage>
        <taxon>Eukaryota</taxon>
        <taxon>Metamonada</taxon>
        <taxon>Parabasalia</taxon>
        <taxon>Tritrichomonadida</taxon>
        <taxon>Tritrichomonadidae</taxon>
        <taxon>Tritrichomonas</taxon>
    </lineage>
</organism>
<dbReference type="RefSeq" id="XP_068362029.1">
    <property type="nucleotide sequence ID" value="XM_068502586.1"/>
</dbReference>